<dbReference type="GO" id="GO:0016020">
    <property type="term" value="C:membrane"/>
    <property type="evidence" value="ECO:0007669"/>
    <property type="project" value="UniProtKB-SubCell"/>
</dbReference>
<dbReference type="InterPro" id="IPR022764">
    <property type="entry name" value="Peptidase_S54_rhomboid_dom"/>
</dbReference>
<dbReference type="InterPro" id="IPR035952">
    <property type="entry name" value="Rhomboid-like_sf"/>
</dbReference>
<dbReference type="PANTHER" id="PTHR43731:SF14">
    <property type="entry name" value="PRESENILIN-ASSOCIATED RHOMBOID-LIKE PROTEIN, MITOCHONDRIAL"/>
    <property type="match status" value="1"/>
</dbReference>
<evidence type="ECO:0000313" key="10">
    <source>
        <dbReference type="Proteomes" id="UP000886886"/>
    </source>
</evidence>
<keyword evidence="6 7" id="KW-0472">Membrane</keyword>
<name>A0A9D1CZU7_9FIRM</name>
<evidence type="ECO:0000256" key="3">
    <source>
        <dbReference type="ARBA" id="ARBA00022692"/>
    </source>
</evidence>
<dbReference type="Pfam" id="PF01694">
    <property type="entry name" value="Rhomboid"/>
    <property type="match status" value="1"/>
</dbReference>
<dbReference type="GO" id="GO:0004252">
    <property type="term" value="F:serine-type endopeptidase activity"/>
    <property type="evidence" value="ECO:0007669"/>
    <property type="project" value="InterPro"/>
</dbReference>
<dbReference type="InterPro" id="IPR050925">
    <property type="entry name" value="Rhomboid_protease_S54"/>
</dbReference>
<evidence type="ECO:0000256" key="4">
    <source>
        <dbReference type="ARBA" id="ARBA00022801"/>
    </source>
</evidence>
<evidence type="ECO:0000256" key="7">
    <source>
        <dbReference type="SAM" id="Phobius"/>
    </source>
</evidence>
<dbReference type="GO" id="GO:0006508">
    <property type="term" value="P:proteolysis"/>
    <property type="evidence" value="ECO:0007669"/>
    <property type="project" value="UniProtKB-KW"/>
</dbReference>
<comment type="caution">
    <text evidence="9">The sequence shown here is derived from an EMBL/GenBank/DDBJ whole genome shotgun (WGS) entry which is preliminary data.</text>
</comment>
<dbReference type="Gene3D" id="1.20.1540.10">
    <property type="entry name" value="Rhomboid-like"/>
    <property type="match status" value="1"/>
</dbReference>
<dbReference type="Proteomes" id="UP000886886">
    <property type="component" value="Unassembled WGS sequence"/>
</dbReference>
<evidence type="ECO:0000256" key="6">
    <source>
        <dbReference type="ARBA" id="ARBA00023136"/>
    </source>
</evidence>
<feature type="transmembrane region" description="Helical" evidence="7">
    <location>
        <begin position="155"/>
        <end position="171"/>
    </location>
</feature>
<feature type="transmembrane region" description="Helical" evidence="7">
    <location>
        <begin position="14"/>
        <end position="32"/>
    </location>
</feature>
<sequence>MEELKDFVKSREKVNLCMVLLNILVFVVLEFLGNTEDPGFMLGHGASFVPLIVERGEYYRLFTSMFLHFGIEHLFNNMLVLIFLGDMLEKLAGKWRYLLIYLLGGLGGNLLSLAMELRSGEFAVSAGASGAIFAVIGALVFLVVRHRGRIPGVSGRRLLLMAALSLFQGFFSTGVDAMAHLGGFLSGFVLALVLIGRRRLKQVPAGFEDRMI</sequence>
<keyword evidence="5 7" id="KW-1133">Transmembrane helix</keyword>
<dbReference type="EMBL" id="DVFT01000028">
    <property type="protein sequence ID" value="HIQ95347.1"/>
    <property type="molecule type" value="Genomic_DNA"/>
</dbReference>
<feature type="transmembrane region" description="Helical" evidence="7">
    <location>
        <begin position="122"/>
        <end position="143"/>
    </location>
</feature>
<reference evidence="9" key="2">
    <citation type="journal article" date="2021" name="PeerJ">
        <title>Extensive microbial diversity within the chicken gut microbiome revealed by metagenomics and culture.</title>
        <authorList>
            <person name="Gilroy R."/>
            <person name="Ravi A."/>
            <person name="Getino M."/>
            <person name="Pursley I."/>
            <person name="Horton D.L."/>
            <person name="Alikhan N.F."/>
            <person name="Baker D."/>
            <person name="Gharbi K."/>
            <person name="Hall N."/>
            <person name="Watson M."/>
            <person name="Adriaenssens E.M."/>
            <person name="Foster-Nyarko E."/>
            <person name="Jarju S."/>
            <person name="Secka A."/>
            <person name="Antonio M."/>
            <person name="Oren A."/>
            <person name="Chaudhuri R.R."/>
            <person name="La Ragione R."/>
            <person name="Hildebrand F."/>
            <person name="Pallen M.J."/>
        </authorList>
    </citation>
    <scope>NUCLEOTIDE SEQUENCE</scope>
    <source>
        <strain evidence="9">ChiSjej3B21-11622</strain>
    </source>
</reference>
<keyword evidence="9" id="KW-0645">Protease</keyword>
<feature type="transmembrane region" description="Helical" evidence="7">
    <location>
        <begin position="177"/>
        <end position="195"/>
    </location>
</feature>
<dbReference type="SUPFAM" id="SSF144091">
    <property type="entry name" value="Rhomboid-like"/>
    <property type="match status" value="1"/>
</dbReference>
<evidence type="ECO:0000313" key="9">
    <source>
        <dbReference type="EMBL" id="HIQ95347.1"/>
    </source>
</evidence>
<accession>A0A9D1CZU7</accession>
<gene>
    <name evidence="9" type="ORF">IAB26_02180</name>
</gene>
<feature type="transmembrane region" description="Helical" evidence="7">
    <location>
        <begin position="97"/>
        <end position="116"/>
    </location>
</feature>
<feature type="domain" description="Peptidase S54 rhomboid" evidence="8">
    <location>
        <begin position="56"/>
        <end position="195"/>
    </location>
</feature>
<reference evidence="9" key="1">
    <citation type="submission" date="2020-10" db="EMBL/GenBank/DDBJ databases">
        <authorList>
            <person name="Gilroy R."/>
        </authorList>
    </citation>
    <scope>NUCLEOTIDE SEQUENCE</scope>
    <source>
        <strain evidence="9">ChiSjej3B21-11622</strain>
    </source>
</reference>
<evidence type="ECO:0000256" key="2">
    <source>
        <dbReference type="ARBA" id="ARBA00009045"/>
    </source>
</evidence>
<proteinExistence type="inferred from homology"/>
<comment type="subcellular location">
    <subcellularLocation>
        <location evidence="1">Membrane</location>
        <topology evidence="1">Multi-pass membrane protein</topology>
    </subcellularLocation>
</comment>
<evidence type="ECO:0000259" key="8">
    <source>
        <dbReference type="Pfam" id="PF01694"/>
    </source>
</evidence>
<protein>
    <submittedName>
        <fullName evidence="9">Rhomboid family intramembrane serine protease</fullName>
    </submittedName>
</protein>
<dbReference type="PANTHER" id="PTHR43731">
    <property type="entry name" value="RHOMBOID PROTEASE"/>
    <property type="match status" value="1"/>
</dbReference>
<keyword evidence="4" id="KW-0378">Hydrolase</keyword>
<organism evidence="9 10">
    <name type="scientific">Candidatus Limivivens merdigallinarum</name>
    <dbReference type="NCBI Taxonomy" id="2840859"/>
    <lineage>
        <taxon>Bacteria</taxon>
        <taxon>Bacillati</taxon>
        <taxon>Bacillota</taxon>
        <taxon>Clostridia</taxon>
        <taxon>Lachnospirales</taxon>
        <taxon>Lachnospiraceae</taxon>
        <taxon>Lachnospiraceae incertae sedis</taxon>
        <taxon>Candidatus Limivivens</taxon>
    </lineage>
</organism>
<feature type="transmembrane region" description="Helical" evidence="7">
    <location>
        <begin position="65"/>
        <end position="85"/>
    </location>
</feature>
<evidence type="ECO:0000256" key="1">
    <source>
        <dbReference type="ARBA" id="ARBA00004141"/>
    </source>
</evidence>
<comment type="similarity">
    <text evidence="2">Belongs to the peptidase S54 family.</text>
</comment>
<keyword evidence="3 7" id="KW-0812">Transmembrane</keyword>
<dbReference type="AlphaFoldDB" id="A0A9D1CZU7"/>
<evidence type="ECO:0000256" key="5">
    <source>
        <dbReference type="ARBA" id="ARBA00022989"/>
    </source>
</evidence>